<evidence type="ECO:0000256" key="2">
    <source>
        <dbReference type="ARBA" id="ARBA00022676"/>
    </source>
</evidence>
<sequence>MSILMKQILLFSLLPISLLSLLLLFRLPNHHHHIQHDPFSPLSNPFPPPPKIAYFISGTNNDGPRIFRLLQATYHPRNYYLLHLDRFASDKQRDQLARMVTSVQIFVVGGNVNVIEKSNPVNEEGSSPLALNLHAAAILLRWRKDWDWFVNLAASDYPLIPQDDFLHILSFLPRELNFIEHETNITMKDYQRIMEVIVDPRLYLQSAGRMFMGDRKRSMPNAFRFFTGSPHVILSHKLVEFVVLGWESFPRTLLLYFTNTRYSHKSYFQTLAGNSEFSHTVINSNLRFTNVDAPSAEDHQSKRPMDFKRMLGSGAAFAGNFPVDDPIMDIIDSVLLNRGKGMVAPGAWCLGRTWGGRVSCSEWGDINILRPGPAAKRFEILLLNIIGSTSFRSSLVDQ</sequence>
<evidence type="ECO:0000256" key="4">
    <source>
        <dbReference type="ARBA" id="ARBA00023136"/>
    </source>
</evidence>
<evidence type="ECO:0000313" key="6">
    <source>
        <dbReference type="EMBL" id="KAL3523774.1"/>
    </source>
</evidence>
<dbReference type="EMBL" id="JBJUIK010000007">
    <property type="protein sequence ID" value="KAL3523774.1"/>
    <property type="molecule type" value="Genomic_DNA"/>
</dbReference>
<accession>A0ABD2ZXF6</accession>
<comment type="caution">
    <text evidence="6">The sequence shown here is derived from an EMBL/GenBank/DDBJ whole genome shotgun (WGS) entry which is preliminary data.</text>
</comment>
<dbReference type="PANTHER" id="PTHR45719:SF31">
    <property type="entry name" value="BETA-GLUCURONOSYLTRANSFERASE GLCAT14A-LIKE ISOFORM X1"/>
    <property type="match status" value="1"/>
</dbReference>
<dbReference type="InterPro" id="IPR044610">
    <property type="entry name" value="GLCAT14A/B/C"/>
</dbReference>
<keyword evidence="2" id="KW-0328">Glycosyltransferase</keyword>
<protein>
    <submittedName>
        <fullName evidence="6">Uncharacterized protein</fullName>
    </submittedName>
</protein>
<organism evidence="6 7">
    <name type="scientific">Cinchona calisaya</name>
    <dbReference type="NCBI Taxonomy" id="153742"/>
    <lineage>
        <taxon>Eukaryota</taxon>
        <taxon>Viridiplantae</taxon>
        <taxon>Streptophyta</taxon>
        <taxon>Embryophyta</taxon>
        <taxon>Tracheophyta</taxon>
        <taxon>Spermatophyta</taxon>
        <taxon>Magnoliopsida</taxon>
        <taxon>eudicotyledons</taxon>
        <taxon>Gunneridae</taxon>
        <taxon>Pentapetalae</taxon>
        <taxon>asterids</taxon>
        <taxon>lamiids</taxon>
        <taxon>Gentianales</taxon>
        <taxon>Rubiaceae</taxon>
        <taxon>Cinchonoideae</taxon>
        <taxon>Cinchoneae</taxon>
        <taxon>Cinchona</taxon>
    </lineage>
</organism>
<dbReference type="Proteomes" id="UP001630127">
    <property type="component" value="Unassembled WGS sequence"/>
</dbReference>
<dbReference type="GO" id="GO:0016757">
    <property type="term" value="F:glycosyltransferase activity"/>
    <property type="evidence" value="ECO:0007669"/>
    <property type="project" value="UniProtKB-KW"/>
</dbReference>
<keyword evidence="3" id="KW-0808">Transferase</keyword>
<name>A0ABD2ZXF6_9GENT</name>
<evidence type="ECO:0000256" key="3">
    <source>
        <dbReference type="ARBA" id="ARBA00022679"/>
    </source>
</evidence>
<gene>
    <name evidence="6" type="ORF">ACH5RR_016608</name>
</gene>
<dbReference type="AlphaFoldDB" id="A0ABD2ZXF6"/>
<dbReference type="GO" id="GO:0016020">
    <property type="term" value="C:membrane"/>
    <property type="evidence" value="ECO:0007669"/>
    <property type="project" value="UniProtKB-SubCell"/>
</dbReference>
<comment type="subcellular location">
    <subcellularLocation>
        <location evidence="1">Membrane</location>
        <topology evidence="1">Single-pass type II membrane protein</topology>
    </subcellularLocation>
</comment>
<dbReference type="PANTHER" id="PTHR45719">
    <property type="entry name" value="GLYCOSYLTRANSFERASE"/>
    <property type="match status" value="1"/>
</dbReference>
<dbReference type="InterPro" id="IPR003406">
    <property type="entry name" value="Glyco_trans_14"/>
</dbReference>
<proteinExistence type="predicted"/>
<keyword evidence="5" id="KW-0325">Glycoprotein</keyword>
<evidence type="ECO:0000313" key="7">
    <source>
        <dbReference type="Proteomes" id="UP001630127"/>
    </source>
</evidence>
<evidence type="ECO:0000256" key="5">
    <source>
        <dbReference type="ARBA" id="ARBA00023180"/>
    </source>
</evidence>
<keyword evidence="7" id="KW-1185">Reference proteome</keyword>
<evidence type="ECO:0000256" key="1">
    <source>
        <dbReference type="ARBA" id="ARBA00004606"/>
    </source>
</evidence>
<reference evidence="6 7" key="1">
    <citation type="submission" date="2024-11" db="EMBL/GenBank/DDBJ databases">
        <title>A near-complete genome assembly of Cinchona calisaya.</title>
        <authorList>
            <person name="Lian D.C."/>
            <person name="Zhao X.W."/>
            <person name="Wei L."/>
        </authorList>
    </citation>
    <scope>NUCLEOTIDE SEQUENCE [LARGE SCALE GENOMIC DNA]</scope>
    <source>
        <tissue evidence="6">Nenye</tissue>
    </source>
</reference>
<dbReference type="Pfam" id="PF02485">
    <property type="entry name" value="Branch"/>
    <property type="match status" value="1"/>
</dbReference>
<keyword evidence="4" id="KW-0472">Membrane</keyword>